<dbReference type="GO" id="GO:0008483">
    <property type="term" value="F:transaminase activity"/>
    <property type="evidence" value="ECO:0007669"/>
    <property type="project" value="UniProtKB-KW"/>
</dbReference>
<protein>
    <submittedName>
        <fullName evidence="6">Aminotransferase class I/II-fold pyridoxal phosphate-dependent enzyme</fullName>
    </submittedName>
</protein>
<dbReference type="InterPro" id="IPR016181">
    <property type="entry name" value="Acyl_CoA_acyltransferase"/>
</dbReference>
<dbReference type="InterPro" id="IPR050087">
    <property type="entry name" value="AON_synthase_class-II"/>
</dbReference>
<dbReference type="InterPro" id="IPR004839">
    <property type="entry name" value="Aminotransferase_I/II_large"/>
</dbReference>
<dbReference type="SUPFAM" id="SSF53383">
    <property type="entry name" value="PLP-dependent transferases"/>
    <property type="match status" value="1"/>
</dbReference>
<comment type="caution">
    <text evidence="6">The sequence shown here is derived from an EMBL/GenBank/DDBJ whole genome shotgun (WGS) entry which is preliminary data.</text>
</comment>
<comment type="pathway">
    <text evidence="2">Lipid metabolism.</text>
</comment>
<evidence type="ECO:0000313" key="6">
    <source>
        <dbReference type="EMBL" id="MBT1703530.1"/>
    </source>
</evidence>
<dbReference type="InterPro" id="IPR001917">
    <property type="entry name" value="Aminotrans_II_pyridoxalP_BS"/>
</dbReference>
<dbReference type="Pfam" id="PF00155">
    <property type="entry name" value="Aminotran_1_2"/>
    <property type="match status" value="1"/>
</dbReference>
<comment type="cofactor">
    <cofactor evidence="1">
        <name>pyridoxal 5'-phosphate</name>
        <dbReference type="ChEBI" id="CHEBI:597326"/>
    </cofactor>
</comment>
<dbReference type="PROSITE" id="PS00599">
    <property type="entry name" value="AA_TRANSFER_CLASS_2"/>
    <property type="match status" value="1"/>
</dbReference>
<evidence type="ECO:0000256" key="2">
    <source>
        <dbReference type="ARBA" id="ARBA00005189"/>
    </source>
</evidence>
<keyword evidence="7" id="KW-1185">Reference proteome</keyword>
<keyword evidence="4" id="KW-0663">Pyridoxal phosphate</keyword>
<evidence type="ECO:0000256" key="3">
    <source>
        <dbReference type="ARBA" id="ARBA00022679"/>
    </source>
</evidence>
<dbReference type="SUPFAM" id="SSF55729">
    <property type="entry name" value="Acyl-CoA N-acyltransferases (Nat)"/>
    <property type="match status" value="1"/>
</dbReference>
<gene>
    <name evidence="6" type="ORF">KK060_09585</name>
</gene>
<dbReference type="EMBL" id="JAHESD010000016">
    <property type="protein sequence ID" value="MBT1703530.1"/>
    <property type="molecule type" value="Genomic_DNA"/>
</dbReference>
<dbReference type="RefSeq" id="WP_254153490.1">
    <property type="nucleotide sequence ID" value="NZ_JAHESD010000016.1"/>
</dbReference>
<sequence length="812" mass="92845">MAKIRHNKFLDTVDEIFSDAKNKGVFHLYTEDEAYTGRKVRIKGKDLFHFGTTGYLGLEQDPRLKKSAIEAILRYGTQFPLSKTYVSFVLYSDLEEHLHRMYQNPVLVAKNSTLCHLAVIPSVVRDEDVVILDHQVHNSVQSACTMLKPRGIPVDMIKHSNLNMLEDKIKEYGNKYRKVWYMIDGVYSMFGDVAPIEELTYLLKKYPLFNLYVDDVHGMSWAGKHGTGYVLSKLGKLPDKVILVSTLSKSFGASGATMICADKEISRYVKNFGGPLSFSAQLEPPSVAAALASAQIHLSDEIYEMQNELKDKITYCNALLKNTTLPLIDENLCPVFFIGTGLPAIGFNLANRLMNEGYYVNLGVFPAVPVKNTGIRFTISRHNKKEDIKGLIDAMVYHHPKALEEANYSPNRIRRSFNLPLMGEDREGVKIPSSLVLEHAATIDNVDPVAWDNSLGKNSSFDRRGLKFFEDVFANNDKPEDNWSFDYFIVKDTSAKVILATYFTTSLWKDDMLSPASVSIDIELKRTTDSYYLTSRVTGMGSLISEGDHLYIDKNSPQWKEALVLLLNAVYKIQEKNNATMVVLRDFEEDDQEIKDFFQSQGFIKIHLPESCVIEDLNWESKEEFLQTLSANSRAKIKKDVFKYEHFFDVEIKHVVSEEELAYYYQLFSNVKSRNFDLNSFTYPKKLFSNMRNYSGWEFMVLKIKPEFDDRAVKKPVAVAFNYFNDTKIYNAVLIGLDYEMSEQFQVYRQAFFVLLKNAKKLGAKRVNLGFSASIEKRKFGARIIPKVAYVQAKDNFNLELIESMSIKPHSK</sequence>
<evidence type="ECO:0000313" key="7">
    <source>
        <dbReference type="Proteomes" id="UP000772618"/>
    </source>
</evidence>
<reference evidence="6 7" key="1">
    <citation type="submission" date="2021-05" db="EMBL/GenBank/DDBJ databases">
        <title>A Polyphasic approach of four new species of the genus Ohtaekwangia: Ohtaekwangia histidinii sp. nov., Ohtaekwangia cretensis sp. nov., Ohtaekwangia indiensis sp. nov., Ohtaekwangia reichenbachii sp. nov. from diverse environment.</title>
        <authorList>
            <person name="Octaviana S."/>
        </authorList>
    </citation>
    <scope>NUCLEOTIDE SEQUENCE [LARGE SCALE GENOMIC DNA]</scope>
    <source>
        <strain evidence="6 7">PWU20</strain>
    </source>
</reference>
<evidence type="ECO:0000256" key="1">
    <source>
        <dbReference type="ARBA" id="ARBA00001933"/>
    </source>
</evidence>
<name>A0ABS5VQ00_9BACT</name>
<organism evidence="6 7">
    <name type="scientific">Chryseosolibacter indicus</name>
    <dbReference type="NCBI Taxonomy" id="2782351"/>
    <lineage>
        <taxon>Bacteria</taxon>
        <taxon>Pseudomonadati</taxon>
        <taxon>Bacteroidota</taxon>
        <taxon>Cytophagia</taxon>
        <taxon>Cytophagales</taxon>
        <taxon>Chryseotaleaceae</taxon>
        <taxon>Chryseosolibacter</taxon>
    </lineage>
</organism>
<accession>A0ABS5VQ00</accession>
<evidence type="ECO:0000256" key="4">
    <source>
        <dbReference type="ARBA" id="ARBA00022898"/>
    </source>
</evidence>
<dbReference type="InterPro" id="IPR015422">
    <property type="entry name" value="PyrdxlP-dep_Trfase_small"/>
</dbReference>
<proteinExistence type="predicted"/>
<dbReference type="InterPro" id="IPR015424">
    <property type="entry name" value="PyrdxlP-dep_Trfase"/>
</dbReference>
<feature type="domain" description="Aminotransferase class I/classII large" evidence="5">
    <location>
        <begin position="47"/>
        <end position="386"/>
    </location>
</feature>
<evidence type="ECO:0000259" key="5">
    <source>
        <dbReference type="Pfam" id="PF00155"/>
    </source>
</evidence>
<keyword evidence="6" id="KW-0032">Aminotransferase</keyword>
<dbReference type="Gene3D" id="3.40.630.30">
    <property type="match status" value="1"/>
</dbReference>
<dbReference type="Proteomes" id="UP000772618">
    <property type="component" value="Unassembled WGS sequence"/>
</dbReference>
<dbReference type="Gene3D" id="3.90.1150.10">
    <property type="entry name" value="Aspartate Aminotransferase, domain 1"/>
    <property type="match status" value="1"/>
</dbReference>
<keyword evidence="3" id="KW-0808">Transferase</keyword>
<dbReference type="Gene3D" id="3.40.640.10">
    <property type="entry name" value="Type I PLP-dependent aspartate aminotransferase-like (Major domain)"/>
    <property type="match status" value="1"/>
</dbReference>
<dbReference type="PANTHER" id="PTHR13693">
    <property type="entry name" value="CLASS II AMINOTRANSFERASE/8-AMINO-7-OXONONANOATE SYNTHASE"/>
    <property type="match status" value="1"/>
</dbReference>
<dbReference type="InterPro" id="IPR015421">
    <property type="entry name" value="PyrdxlP-dep_Trfase_major"/>
</dbReference>